<dbReference type="Proteomes" id="UP001372834">
    <property type="component" value="Unassembled WGS sequence"/>
</dbReference>
<dbReference type="Gene3D" id="1.25.10.10">
    <property type="entry name" value="Leucine-rich Repeat Variant"/>
    <property type="match status" value="2"/>
</dbReference>
<dbReference type="AlphaFoldDB" id="A0AAN8PNI8"/>
<gene>
    <name evidence="1" type="primary">SPAG6</name>
    <name evidence="1" type="ORF">RUM43_008037</name>
</gene>
<sequence length="542" mass="59144">MTARIILQLFEQYQKARSQFVQTVADLANRQANVECLHTTGVLELLKPLLVDMVPSIRLGAAVALGRMANGDEKVAEVIVRNEILPLMLQGLEHQNKHYKKAALFIVRSIAKYNPEMADIAIQAGGLDAAVICLEDFDQGVKEAAVWVIGYIARHSVSHAQVVVDIGAVPLLVLCMQEPELCLKQVAASSFSDIAKHSGRLATSVVDAGAIPYLAKALSNIDVKLKRQVLNTLANIAKHSTELAELVVEAEIFPDAMVHLSHPDDEVKKAAATLVREITKHTLELAQLIVNTGGISALLEEITCTKNSIRLPAIVAIGFICAHNDQLALAVINAKGLLVLSEVLCTEKESHLLAAAVWAIGQCGKHTPEHANCVAACGMFCRILNLYNCEKSSQDLKQKCKCTLKQVLQKTLDTSALELLLDEAPSNILKYVLGQFSKILPNDPRARRSFVSSGALRKIQVIQAEPGSTLMEYITIINCCFPEEVVLYYSPGYPDSLLERVEQYHPQIPPLLASSRQSSEEEILENMSAGEEDIPQPCAAML</sequence>
<dbReference type="PANTHER" id="PTHR23314">
    <property type="entry name" value="SPERM-ASSOCIATED ANTIGEN 6 ARMADILLO REPEAT-CONTAINING"/>
    <property type="match status" value="1"/>
</dbReference>
<dbReference type="SMART" id="SM00185">
    <property type="entry name" value="ARM"/>
    <property type="match status" value="8"/>
</dbReference>
<name>A0AAN8PNI8_POLSC</name>
<dbReference type="EMBL" id="JAWJWE010000003">
    <property type="protein sequence ID" value="KAK6639762.1"/>
    <property type="molecule type" value="Genomic_DNA"/>
</dbReference>
<dbReference type="GO" id="GO:0008017">
    <property type="term" value="F:microtubule binding"/>
    <property type="evidence" value="ECO:0007669"/>
    <property type="project" value="TreeGrafter"/>
</dbReference>
<evidence type="ECO:0000313" key="2">
    <source>
        <dbReference type="Proteomes" id="UP001372834"/>
    </source>
</evidence>
<dbReference type="InterPro" id="IPR016024">
    <property type="entry name" value="ARM-type_fold"/>
</dbReference>
<dbReference type="InterPro" id="IPR000225">
    <property type="entry name" value="Armadillo"/>
</dbReference>
<protein>
    <submittedName>
        <fullName evidence="1">Sperm-associated antigen 6</fullName>
    </submittedName>
</protein>
<accession>A0AAN8PNI8</accession>
<evidence type="ECO:0000313" key="1">
    <source>
        <dbReference type="EMBL" id="KAK6639762.1"/>
    </source>
</evidence>
<dbReference type="SUPFAM" id="SSF48371">
    <property type="entry name" value="ARM repeat"/>
    <property type="match status" value="1"/>
</dbReference>
<dbReference type="GO" id="GO:0003341">
    <property type="term" value="P:cilium movement"/>
    <property type="evidence" value="ECO:0007669"/>
    <property type="project" value="TreeGrafter"/>
</dbReference>
<organism evidence="1 2">
    <name type="scientific">Polyplax serrata</name>
    <name type="common">Common mouse louse</name>
    <dbReference type="NCBI Taxonomy" id="468196"/>
    <lineage>
        <taxon>Eukaryota</taxon>
        <taxon>Metazoa</taxon>
        <taxon>Ecdysozoa</taxon>
        <taxon>Arthropoda</taxon>
        <taxon>Hexapoda</taxon>
        <taxon>Insecta</taxon>
        <taxon>Pterygota</taxon>
        <taxon>Neoptera</taxon>
        <taxon>Paraneoptera</taxon>
        <taxon>Psocodea</taxon>
        <taxon>Troctomorpha</taxon>
        <taxon>Phthiraptera</taxon>
        <taxon>Anoplura</taxon>
        <taxon>Polyplacidae</taxon>
        <taxon>Polyplax</taxon>
    </lineage>
</organism>
<reference evidence="1 2" key="1">
    <citation type="submission" date="2023-10" db="EMBL/GenBank/DDBJ databases">
        <title>Genomes of two closely related lineages of the louse Polyplax serrata with different host specificities.</title>
        <authorList>
            <person name="Martinu J."/>
            <person name="Tarabai H."/>
            <person name="Stefka J."/>
            <person name="Hypsa V."/>
        </authorList>
    </citation>
    <scope>NUCLEOTIDE SEQUENCE [LARGE SCALE GENOMIC DNA]</scope>
    <source>
        <strain evidence="1">HR10_N</strain>
    </source>
</reference>
<dbReference type="InterPro" id="IPR011989">
    <property type="entry name" value="ARM-like"/>
</dbReference>
<dbReference type="GO" id="GO:0015630">
    <property type="term" value="C:microtubule cytoskeleton"/>
    <property type="evidence" value="ECO:0007669"/>
    <property type="project" value="TreeGrafter"/>
</dbReference>
<dbReference type="Pfam" id="PF00514">
    <property type="entry name" value="Arm"/>
    <property type="match status" value="1"/>
</dbReference>
<comment type="caution">
    <text evidence="1">The sequence shown here is derived from an EMBL/GenBank/DDBJ whole genome shotgun (WGS) entry which is preliminary data.</text>
</comment>
<proteinExistence type="predicted"/>
<dbReference type="PANTHER" id="PTHR23314:SF0">
    <property type="entry name" value="SPERM-ASSOCIATED ANTIGEN 6"/>
    <property type="match status" value="1"/>
</dbReference>